<feature type="transmembrane region" description="Helical" evidence="12">
    <location>
        <begin position="105"/>
        <end position="126"/>
    </location>
</feature>
<dbReference type="InterPro" id="IPR005821">
    <property type="entry name" value="Ion_trans_dom"/>
</dbReference>
<evidence type="ECO:0000256" key="10">
    <source>
        <dbReference type="ARBA" id="ARBA00023136"/>
    </source>
</evidence>
<feature type="transmembrane region" description="Helical" evidence="12">
    <location>
        <begin position="25"/>
        <end position="43"/>
    </location>
</feature>
<evidence type="ECO:0000259" key="13">
    <source>
        <dbReference type="Pfam" id="PF00520"/>
    </source>
</evidence>
<evidence type="ECO:0000256" key="1">
    <source>
        <dbReference type="ARBA" id="ARBA00004141"/>
    </source>
</evidence>
<dbReference type="PRINTS" id="PR00169">
    <property type="entry name" value="KCHANNEL"/>
</dbReference>
<keyword evidence="15" id="KW-1185">Reference proteome</keyword>
<evidence type="ECO:0000256" key="6">
    <source>
        <dbReference type="ARBA" id="ARBA00022882"/>
    </source>
</evidence>
<feature type="transmembrane region" description="Helical" evidence="12">
    <location>
        <begin position="158"/>
        <end position="179"/>
    </location>
</feature>
<keyword evidence="6" id="KW-0851">Voltage-gated channel</keyword>
<keyword evidence="2" id="KW-0813">Transport</keyword>
<keyword evidence="7" id="KW-0630">Potassium</keyword>
<evidence type="ECO:0000256" key="9">
    <source>
        <dbReference type="ARBA" id="ARBA00023065"/>
    </source>
</evidence>
<keyword evidence="4 12" id="KW-0812">Transmembrane</keyword>
<dbReference type="GO" id="GO:0034220">
    <property type="term" value="P:monoatomic ion transmembrane transport"/>
    <property type="evidence" value="ECO:0007669"/>
    <property type="project" value="UniProtKB-KW"/>
</dbReference>
<dbReference type="Gene3D" id="1.10.287.70">
    <property type="match status" value="1"/>
</dbReference>
<evidence type="ECO:0000256" key="12">
    <source>
        <dbReference type="SAM" id="Phobius"/>
    </source>
</evidence>
<dbReference type="InterPro" id="IPR028325">
    <property type="entry name" value="VG_K_chnl"/>
</dbReference>
<dbReference type="SUPFAM" id="SSF81324">
    <property type="entry name" value="Voltage-gated potassium channels"/>
    <property type="match status" value="1"/>
</dbReference>
<protein>
    <submittedName>
        <fullName evidence="14">Potassium channel family protein</fullName>
    </submittedName>
</protein>
<comment type="subcellular location">
    <subcellularLocation>
        <location evidence="1">Membrane</location>
        <topology evidence="1">Multi-pass membrane protein</topology>
    </subcellularLocation>
</comment>
<accession>A0ABV7L6H7</accession>
<feature type="transmembrane region" description="Helical" evidence="12">
    <location>
        <begin position="219"/>
        <end position="243"/>
    </location>
</feature>
<organism evidence="14 15">
    <name type="scientific">Marinibaculum pumilum</name>
    <dbReference type="NCBI Taxonomy" id="1766165"/>
    <lineage>
        <taxon>Bacteria</taxon>
        <taxon>Pseudomonadati</taxon>
        <taxon>Pseudomonadota</taxon>
        <taxon>Alphaproteobacteria</taxon>
        <taxon>Rhodospirillales</taxon>
        <taxon>Rhodospirillaceae</taxon>
        <taxon>Marinibaculum</taxon>
    </lineage>
</organism>
<feature type="domain" description="Ion transport" evidence="13">
    <location>
        <begin position="25"/>
        <end position="247"/>
    </location>
</feature>
<keyword evidence="9" id="KW-0406">Ion transport</keyword>
<keyword evidence="10 12" id="KW-0472">Membrane</keyword>
<evidence type="ECO:0000256" key="4">
    <source>
        <dbReference type="ARBA" id="ARBA00022692"/>
    </source>
</evidence>
<evidence type="ECO:0000256" key="5">
    <source>
        <dbReference type="ARBA" id="ARBA00022826"/>
    </source>
</evidence>
<comment type="caution">
    <text evidence="14">The sequence shown here is derived from an EMBL/GenBank/DDBJ whole genome shotgun (WGS) entry which is preliminary data.</text>
</comment>
<dbReference type="EMBL" id="JBHRTR010000037">
    <property type="protein sequence ID" value="MFC3230221.1"/>
    <property type="molecule type" value="Genomic_DNA"/>
</dbReference>
<name>A0ABV7L6H7_9PROT</name>
<evidence type="ECO:0000313" key="15">
    <source>
        <dbReference type="Proteomes" id="UP001595528"/>
    </source>
</evidence>
<dbReference type="Proteomes" id="UP001595528">
    <property type="component" value="Unassembled WGS sequence"/>
</dbReference>
<reference evidence="15" key="1">
    <citation type="journal article" date="2019" name="Int. J. Syst. Evol. Microbiol.">
        <title>The Global Catalogue of Microorganisms (GCM) 10K type strain sequencing project: providing services to taxonomists for standard genome sequencing and annotation.</title>
        <authorList>
            <consortium name="The Broad Institute Genomics Platform"/>
            <consortium name="The Broad Institute Genome Sequencing Center for Infectious Disease"/>
            <person name="Wu L."/>
            <person name="Ma J."/>
        </authorList>
    </citation>
    <scope>NUCLEOTIDE SEQUENCE [LARGE SCALE GENOMIC DNA]</scope>
    <source>
        <strain evidence="15">KCTC 42964</strain>
    </source>
</reference>
<evidence type="ECO:0000256" key="11">
    <source>
        <dbReference type="ARBA" id="ARBA00023303"/>
    </source>
</evidence>
<gene>
    <name evidence="14" type="ORF">ACFOGJ_23425</name>
</gene>
<evidence type="ECO:0000256" key="8">
    <source>
        <dbReference type="ARBA" id="ARBA00022989"/>
    </source>
</evidence>
<dbReference type="PANTHER" id="PTHR11537:SF254">
    <property type="entry name" value="POTASSIUM VOLTAGE-GATED CHANNEL PROTEIN SHAB"/>
    <property type="match status" value="1"/>
</dbReference>
<evidence type="ECO:0000313" key="14">
    <source>
        <dbReference type="EMBL" id="MFC3230221.1"/>
    </source>
</evidence>
<keyword evidence="8 12" id="KW-1133">Transmembrane helix</keyword>
<dbReference type="Pfam" id="PF00520">
    <property type="entry name" value="Ion_trans"/>
    <property type="match status" value="1"/>
</dbReference>
<keyword evidence="11 14" id="KW-0407">Ion channel</keyword>
<evidence type="ECO:0000256" key="7">
    <source>
        <dbReference type="ARBA" id="ARBA00022958"/>
    </source>
</evidence>
<dbReference type="RefSeq" id="WP_379905408.1">
    <property type="nucleotide sequence ID" value="NZ_JBHRTR010000037.1"/>
</dbReference>
<evidence type="ECO:0000256" key="3">
    <source>
        <dbReference type="ARBA" id="ARBA00022538"/>
    </source>
</evidence>
<keyword evidence="5" id="KW-0631">Potassium channel</keyword>
<sequence>MVDGVRHRFYLHLFPSARTKPGLSVVNRIICGLIVYSVVIAILESEPAVLREGRGFFLVSEYLLTFLFAAEYLARLWCAPEDPRFRQPVWGRLRYAVTPAALMDLLAISPLLFTLLGSEAFLFRLFRLFRILRLAKLGRYSEAIAEIFTAVRSRRYELLGSMACALFLLLISSTFLYLVESEAQPEAFGSIPRAMWWSVATLTTVGYGDVVPVTTLGRFFGGITAIIGIGLIAMPTGILAAAFSDALARRREGKGGAAEE</sequence>
<evidence type="ECO:0000256" key="2">
    <source>
        <dbReference type="ARBA" id="ARBA00022448"/>
    </source>
</evidence>
<keyword evidence="3" id="KW-0633">Potassium transport</keyword>
<dbReference type="InterPro" id="IPR027359">
    <property type="entry name" value="Volt_channel_dom_sf"/>
</dbReference>
<dbReference type="PANTHER" id="PTHR11537">
    <property type="entry name" value="VOLTAGE-GATED POTASSIUM CHANNEL"/>
    <property type="match status" value="1"/>
</dbReference>
<proteinExistence type="predicted"/>
<dbReference type="Gene3D" id="1.20.120.350">
    <property type="entry name" value="Voltage-gated potassium channels. Chain C"/>
    <property type="match status" value="1"/>
</dbReference>